<evidence type="ECO:0000313" key="1">
    <source>
        <dbReference type="EMBL" id="ETV82518.1"/>
    </source>
</evidence>
<dbReference type="OrthoDB" id="3501663at2759"/>
<protein>
    <submittedName>
        <fullName evidence="1">Uncharacterized protein</fullName>
    </submittedName>
</protein>
<sequence length="51" mass="5567">MAALNVIANIQPSFVISDAAFAAKRLPPALLLYSYCWYIHPSSVKIMIVGT</sequence>
<accession>W4GUD0</accession>
<reference evidence="1" key="1">
    <citation type="submission" date="2013-12" db="EMBL/GenBank/DDBJ databases">
        <title>The Genome Sequence of Aphanomyces astaci APO3.</title>
        <authorList>
            <consortium name="The Broad Institute Genomics Platform"/>
            <person name="Russ C."/>
            <person name="Tyler B."/>
            <person name="van West P."/>
            <person name="Dieguez-Uribeondo J."/>
            <person name="Young S.K."/>
            <person name="Zeng Q."/>
            <person name="Gargeya S."/>
            <person name="Fitzgerald M."/>
            <person name="Abouelleil A."/>
            <person name="Alvarado L."/>
            <person name="Chapman S.B."/>
            <person name="Gainer-Dewar J."/>
            <person name="Goldberg J."/>
            <person name="Griggs A."/>
            <person name="Gujja S."/>
            <person name="Hansen M."/>
            <person name="Howarth C."/>
            <person name="Imamovic A."/>
            <person name="Ireland A."/>
            <person name="Larimer J."/>
            <person name="McCowan C."/>
            <person name="Murphy C."/>
            <person name="Pearson M."/>
            <person name="Poon T.W."/>
            <person name="Priest M."/>
            <person name="Roberts A."/>
            <person name="Saif S."/>
            <person name="Shea T."/>
            <person name="Sykes S."/>
            <person name="Wortman J."/>
            <person name="Nusbaum C."/>
            <person name="Birren B."/>
        </authorList>
    </citation>
    <scope>NUCLEOTIDE SEQUENCE [LARGE SCALE GENOMIC DNA]</scope>
    <source>
        <strain evidence="1">APO3</strain>
    </source>
</reference>
<organism evidence="1">
    <name type="scientific">Aphanomyces astaci</name>
    <name type="common">Crayfish plague agent</name>
    <dbReference type="NCBI Taxonomy" id="112090"/>
    <lineage>
        <taxon>Eukaryota</taxon>
        <taxon>Sar</taxon>
        <taxon>Stramenopiles</taxon>
        <taxon>Oomycota</taxon>
        <taxon>Saprolegniomycetes</taxon>
        <taxon>Saprolegniales</taxon>
        <taxon>Verrucalvaceae</taxon>
        <taxon>Aphanomyces</taxon>
    </lineage>
</organism>
<dbReference type="VEuPathDB" id="FungiDB:H257_05124"/>
<dbReference type="GeneID" id="20807120"/>
<proteinExistence type="predicted"/>
<dbReference type="AlphaFoldDB" id="W4GUD0"/>
<name>W4GUD0_APHAT</name>
<dbReference type="RefSeq" id="XP_009828187.1">
    <property type="nucleotide sequence ID" value="XM_009829885.1"/>
</dbReference>
<dbReference type="EMBL" id="KI913122">
    <property type="protein sequence ID" value="ETV82518.1"/>
    <property type="molecule type" value="Genomic_DNA"/>
</dbReference>
<gene>
    <name evidence="1" type="ORF">H257_05124</name>
</gene>